<proteinExistence type="predicted"/>
<evidence type="ECO:0000313" key="2">
    <source>
        <dbReference type="Proteomes" id="UP001246473"/>
    </source>
</evidence>
<reference evidence="1" key="1">
    <citation type="submission" date="2022-08" db="EMBL/GenBank/DDBJ databases">
        <authorList>
            <person name="Kim S.-J."/>
        </authorList>
    </citation>
    <scope>NUCLEOTIDE SEQUENCE</scope>
    <source>
        <strain evidence="1">KJ</strain>
    </source>
</reference>
<protein>
    <submittedName>
        <fullName evidence="1">Uncharacterized protein</fullName>
    </submittedName>
</protein>
<accession>A0AAP5QIG0</accession>
<sequence>MPHVPAEKRRKVRDAILTKTGLHHFHVGGVTAINPRGRSGRLVFANVTDEEFRIIAISDHNAFDIGSDEWKRLFRISHRYIQSQVPDEGAHMAYPVMSNGDSMALVMYAMHCAELIERLDAQLDQPAFADKRYSSCRNEDGREMRRPSKPNFRWSFSECDLGVTEAKSGVFFRLFFAPR</sequence>
<dbReference type="RefSeq" id="WP_278498736.1">
    <property type="nucleotide sequence ID" value="NZ_QFRC01000062.1"/>
</dbReference>
<gene>
    <name evidence="1" type="ORF">ParKJ_40485</name>
</gene>
<evidence type="ECO:0000313" key="1">
    <source>
        <dbReference type="EMBL" id="MDT8843684.1"/>
    </source>
</evidence>
<dbReference type="AlphaFoldDB" id="A0AAP5QIG0"/>
<comment type="caution">
    <text evidence="1">The sequence shown here is derived from an EMBL/GenBank/DDBJ whole genome shotgun (WGS) entry which is preliminary data.</text>
</comment>
<dbReference type="Proteomes" id="UP001246473">
    <property type="component" value="Unassembled WGS sequence"/>
</dbReference>
<name>A0AAP5QIG0_9BURK</name>
<organism evidence="1 2">
    <name type="scientific">Paraburkholderia fungorum</name>
    <dbReference type="NCBI Taxonomy" id="134537"/>
    <lineage>
        <taxon>Bacteria</taxon>
        <taxon>Pseudomonadati</taxon>
        <taxon>Pseudomonadota</taxon>
        <taxon>Betaproteobacteria</taxon>
        <taxon>Burkholderiales</taxon>
        <taxon>Burkholderiaceae</taxon>
        <taxon>Paraburkholderia</taxon>
    </lineage>
</organism>
<dbReference type="EMBL" id="JANSLM010000028">
    <property type="protein sequence ID" value="MDT8843684.1"/>
    <property type="molecule type" value="Genomic_DNA"/>
</dbReference>